<keyword evidence="3" id="KW-1185">Reference proteome</keyword>
<dbReference type="Gene3D" id="2.160.20.80">
    <property type="entry name" value="E3 ubiquitin-protein ligase SopA"/>
    <property type="match status" value="1"/>
</dbReference>
<proteinExistence type="predicted"/>
<feature type="compositionally biased region" description="Basic and acidic residues" evidence="1">
    <location>
        <begin position="496"/>
        <end position="510"/>
    </location>
</feature>
<name>A0AAD9RQM8_9HYME</name>
<protein>
    <submittedName>
        <fullName evidence="2">Uncharacterized protein</fullName>
    </submittedName>
</protein>
<evidence type="ECO:0000313" key="2">
    <source>
        <dbReference type="EMBL" id="KAK2584082.1"/>
    </source>
</evidence>
<dbReference type="AlphaFoldDB" id="A0AAD9RQM8"/>
<gene>
    <name evidence="2" type="ORF">KPH14_006526</name>
</gene>
<accession>A0AAD9RQM8</accession>
<feature type="compositionally biased region" description="Polar residues" evidence="1">
    <location>
        <begin position="327"/>
        <end position="336"/>
    </location>
</feature>
<feature type="region of interest" description="Disordered" evidence="1">
    <location>
        <begin position="494"/>
        <end position="529"/>
    </location>
</feature>
<dbReference type="Proteomes" id="UP001258017">
    <property type="component" value="Unassembled WGS sequence"/>
</dbReference>
<reference evidence="2" key="1">
    <citation type="submission" date="2021-08" db="EMBL/GenBank/DDBJ databases">
        <authorList>
            <person name="Misof B."/>
            <person name="Oliver O."/>
            <person name="Podsiadlowski L."/>
            <person name="Donath A."/>
            <person name="Peters R."/>
            <person name="Mayer C."/>
            <person name="Rust J."/>
            <person name="Gunkel S."/>
            <person name="Lesny P."/>
            <person name="Martin S."/>
            <person name="Oeyen J.P."/>
            <person name="Petersen M."/>
            <person name="Panagiotis P."/>
            <person name="Wilbrandt J."/>
            <person name="Tanja T."/>
        </authorList>
    </citation>
    <scope>NUCLEOTIDE SEQUENCE</scope>
    <source>
        <strain evidence="2">GBR_01_08_01A</strain>
        <tissue evidence="2">Thorax + abdomen</tissue>
    </source>
</reference>
<feature type="compositionally biased region" description="Basic and acidic residues" evidence="1">
    <location>
        <begin position="315"/>
        <end position="326"/>
    </location>
</feature>
<evidence type="ECO:0000313" key="3">
    <source>
        <dbReference type="Proteomes" id="UP001258017"/>
    </source>
</evidence>
<feature type="region of interest" description="Disordered" evidence="1">
    <location>
        <begin position="386"/>
        <end position="411"/>
    </location>
</feature>
<reference evidence="2" key="2">
    <citation type="journal article" date="2023" name="Commun. Biol.">
        <title>Intrasexual cuticular hydrocarbon dimorphism in a wasp sheds light on hydrocarbon biosynthesis genes in Hymenoptera.</title>
        <authorList>
            <person name="Moris V.C."/>
            <person name="Podsiadlowski L."/>
            <person name="Martin S."/>
            <person name="Oeyen J.P."/>
            <person name="Donath A."/>
            <person name="Petersen M."/>
            <person name="Wilbrandt J."/>
            <person name="Misof B."/>
            <person name="Liedtke D."/>
            <person name="Thamm M."/>
            <person name="Scheiner R."/>
            <person name="Schmitt T."/>
            <person name="Niehuis O."/>
        </authorList>
    </citation>
    <scope>NUCLEOTIDE SEQUENCE</scope>
    <source>
        <strain evidence="2">GBR_01_08_01A</strain>
    </source>
</reference>
<comment type="caution">
    <text evidence="2">The sequence shown here is derived from an EMBL/GenBank/DDBJ whole genome shotgun (WGS) entry which is preliminary data.</text>
</comment>
<dbReference type="EMBL" id="JAIFRP010000026">
    <property type="protein sequence ID" value="KAK2584082.1"/>
    <property type="molecule type" value="Genomic_DNA"/>
</dbReference>
<dbReference type="SUPFAM" id="SSF141571">
    <property type="entry name" value="Pentapeptide repeat-like"/>
    <property type="match status" value="1"/>
</dbReference>
<feature type="compositionally biased region" description="Basic and acidic residues" evidence="1">
    <location>
        <begin position="258"/>
        <end position="271"/>
    </location>
</feature>
<evidence type="ECO:0000256" key="1">
    <source>
        <dbReference type="SAM" id="MobiDB-lite"/>
    </source>
</evidence>
<feature type="region of interest" description="Disordered" evidence="1">
    <location>
        <begin position="307"/>
        <end position="336"/>
    </location>
</feature>
<organism evidence="2 3">
    <name type="scientific">Odynerus spinipes</name>
    <dbReference type="NCBI Taxonomy" id="1348599"/>
    <lineage>
        <taxon>Eukaryota</taxon>
        <taxon>Metazoa</taxon>
        <taxon>Ecdysozoa</taxon>
        <taxon>Arthropoda</taxon>
        <taxon>Hexapoda</taxon>
        <taxon>Insecta</taxon>
        <taxon>Pterygota</taxon>
        <taxon>Neoptera</taxon>
        <taxon>Endopterygota</taxon>
        <taxon>Hymenoptera</taxon>
        <taxon>Apocrita</taxon>
        <taxon>Aculeata</taxon>
        <taxon>Vespoidea</taxon>
        <taxon>Vespidae</taxon>
        <taxon>Eumeninae</taxon>
        <taxon>Odynerus</taxon>
    </lineage>
</organism>
<sequence>MKERWIFNKEKLVSAEEGLKSTEPVKRGRICSSDLLIQYTKLVLFIELTLFVGWSSYTLWQTYDQQAVTSFFNADHVDHAVVDKVNTTDNDFSEEDVYQTDITPITNRLNAEIPFANLNTDTSQAKTTDVKIKDSLESLNKYESLEDGTFENANLKDEIFEDANLEDEIFEDANLEDQIFEDTNLDDQIFEDANLEDKSVLEWGFPFLWYIQQESGPFTGDSSEEARKSELEEVLQHIYEDSEKEESNDISESNQMSSEKEDQKEEFKLSSEDVPSSAEILFNLKKLYESIEAARRDLQLDNIRDDEFLENSENSNKDETSDESKSPHSPSFTFQFGKSDKIKLPSLTEEDMESSLMFPDSLNTKKPCGSYPSFWNNCDDDIFDSLTPSAENDESDSSKVDETTSNLNGVKVNPTYESREEITYEETSTAVVNEEDNGSFMETADYSATFSELENIDSESKYVFFGPRSSIQDLPASCAILWVKGFRIVKCSSDTTDSKSDDSLEEHTEYPENNEENVLDDTKRNYLGL</sequence>
<feature type="compositionally biased region" description="Basic and acidic residues" evidence="1">
    <location>
        <begin position="520"/>
        <end position="529"/>
    </location>
</feature>
<feature type="region of interest" description="Disordered" evidence="1">
    <location>
        <begin position="239"/>
        <end position="271"/>
    </location>
</feature>